<protein>
    <submittedName>
        <fullName evidence="1">Uncharacterized protein</fullName>
    </submittedName>
</protein>
<reference evidence="1 4" key="2">
    <citation type="submission" date="2019-07" db="EMBL/GenBank/DDBJ databases">
        <title>Whole genome shotgun sequence of Myxococcus virescens NBRC 100334.</title>
        <authorList>
            <person name="Hosoyama A."/>
            <person name="Uohara A."/>
            <person name="Ohji S."/>
            <person name="Ichikawa N."/>
        </authorList>
    </citation>
    <scope>NUCLEOTIDE SEQUENCE [LARGE SCALE GENOMIC DNA]</scope>
    <source>
        <strain evidence="1 4">NBRC 100334</strain>
    </source>
</reference>
<dbReference type="Proteomes" id="UP000321224">
    <property type="component" value="Unassembled WGS sequence"/>
</dbReference>
<dbReference type="EMBL" id="BJVY01000032">
    <property type="protein sequence ID" value="GEL73272.1"/>
    <property type="molecule type" value="Genomic_DNA"/>
</dbReference>
<evidence type="ECO:0000313" key="3">
    <source>
        <dbReference type="Proteomes" id="UP000198717"/>
    </source>
</evidence>
<evidence type="ECO:0000313" key="2">
    <source>
        <dbReference type="EMBL" id="SDE56856.1"/>
    </source>
</evidence>
<dbReference type="RefSeq" id="WP_208610772.1">
    <property type="nucleotide sequence ID" value="NZ_BJVY01000032.1"/>
</dbReference>
<reference evidence="2 3" key="1">
    <citation type="submission" date="2016-10" db="EMBL/GenBank/DDBJ databases">
        <authorList>
            <person name="Varghese N."/>
            <person name="Submissions S."/>
        </authorList>
    </citation>
    <scope>NUCLEOTIDE SEQUENCE [LARGE SCALE GENOMIC DNA]</scope>
    <source>
        <strain evidence="2 3">DSM 2260</strain>
    </source>
</reference>
<dbReference type="EMBL" id="FNAJ01000008">
    <property type="protein sequence ID" value="SDE56856.1"/>
    <property type="molecule type" value="Genomic_DNA"/>
</dbReference>
<name>A0A511HI74_9BACT</name>
<organism evidence="1 4">
    <name type="scientific">Myxococcus virescens</name>
    <dbReference type="NCBI Taxonomy" id="83456"/>
    <lineage>
        <taxon>Bacteria</taxon>
        <taxon>Pseudomonadati</taxon>
        <taxon>Myxococcota</taxon>
        <taxon>Myxococcia</taxon>
        <taxon>Myxococcales</taxon>
        <taxon>Cystobacterineae</taxon>
        <taxon>Myxococcaceae</taxon>
        <taxon>Myxococcus</taxon>
    </lineage>
</organism>
<accession>A0A511HI74</accession>
<gene>
    <name evidence="1" type="ORF">MVI01_50560</name>
    <name evidence="2" type="ORF">SAMN04488504_108289</name>
</gene>
<proteinExistence type="predicted"/>
<dbReference type="Proteomes" id="UP000198717">
    <property type="component" value="Unassembled WGS sequence"/>
</dbReference>
<evidence type="ECO:0000313" key="1">
    <source>
        <dbReference type="EMBL" id="GEL73272.1"/>
    </source>
</evidence>
<evidence type="ECO:0000313" key="4">
    <source>
        <dbReference type="Proteomes" id="UP000321224"/>
    </source>
</evidence>
<comment type="caution">
    <text evidence="1">The sequence shown here is derived from an EMBL/GenBank/DDBJ whole genome shotgun (WGS) entry which is preliminary data.</text>
</comment>
<keyword evidence="3" id="KW-1185">Reference proteome</keyword>
<dbReference type="AlphaFoldDB" id="A0A511HI74"/>
<sequence>MTADKLVKSPTPGLAEVLEGLKTVAECVRDIQKEKTEQVRIQMTAQVDVERIRANRDVLLDYLDRSFDERKENFRQLFARLDTAIASNNTELTGAVLDSVLKLADSSPFKALRDVAATREALSEKGKEWQF</sequence>